<evidence type="ECO:0000313" key="3">
    <source>
        <dbReference type="EMBL" id="AKG45803.1"/>
    </source>
</evidence>
<dbReference type="KEGG" id="sxi:SXIM_44190"/>
<keyword evidence="4" id="KW-1185">Reference proteome</keyword>
<dbReference type="InterPro" id="IPR003488">
    <property type="entry name" value="DprA"/>
</dbReference>
<dbReference type="GO" id="GO:0009294">
    <property type="term" value="P:DNA-mediated transformation"/>
    <property type="evidence" value="ECO:0007669"/>
    <property type="project" value="InterPro"/>
</dbReference>
<name>A0A0F7FZU3_9ACTN</name>
<dbReference type="EMBL" id="CP009922">
    <property type="protein sequence ID" value="AKG45803.1"/>
    <property type="molecule type" value="Genomic_DNA"/>
</dbReference>
<evidence type="ECO:0000256" key="1">
    <source>
        <dbReference type="ARBA" id="ARBA00006525"/>
    </source>
</evidence>
<dbReference type="AlphaFoldDB" id="A0A0F7FZU3"/>
<gene>
    <name evidence="3" type="ORF">SXIM_44190</name>
</gene>
<reference evidence="3" key="1">
    <citation type="submission" date="2019-08" db="EMBL/GenBank/DDBJ databases">
        <title>Complete genome sequence of a mangrove-derived Streptomyces xiamenensis.</title>
        <authorList>
            <person name="Xu J."/>
        </authorList>
    </citation>
    <scope>NUCLEOTIDE SEQUENCE</scope>
    <source>
        <strain evidence="3">318</strain>
    </source>
</reference>
<comment type="similarity">
    <text evidence="1">Belongs to the DprA/Smf family.</text>
</comment>
<dbReference type="Proteomes" id="UP000034034">
    <property type="component" value="Chromosome"/>
</dbReference>
<feature type="domain" description="Smf/DprA SLOG" evidence="2">
    <location>
        <begin position="83"/>
        <end position="293"/>
    </location>
</feature>
<dbReference type="HOGENOM" id="CLU_029601_2_1_11"/>
<accession>A0A0F7FZU3</accession>
<evidence type="ECO:0000313" key="4">
    <source>
        <dbReference type="Proteomes" id="UP000034034"/>
    </source>
</evidence>
<dbReference type="RefSeq" id="WP_046724934.1">
    <property type="nucleotide sequence ID" value="NZ_CP009922.3"/>
</dbReference>
<dbReference type="Gene3D" id="3.40.50.450">
    <property type="match status" value="1"/>
</dbReference>
<dbReference type="NCBIfam" id="TIGR00732">
    <property type="entry name" value="dprA"/>
    <property type="match status" value="1"/>
</dbReference>
<dbReference type="SUPFAM" id="SSF102405">
    <property type="entry name" value="MCP/YpsA-like"/>
    <property type="match status" value="1"/>
</dbReference>
<sequence length="388" mass="40360">MSGSVSHEERLARAALTGVIEPGDELMGRQLARLGAERVWRALERDEPLPEVSAGRWAGLRLRAERATPGPDLEEMARCGGRLVCPGDWEWPGQLDDLGETRPVALWARGGCSLRFVALRSVSLVGARACTDYGGHMASELGAALAERGWTVISGAAYGIDGAAHRGALAVAGPTVAVLACGLDVAYPAGHRELLSRIAESGLLVSELPPGERPTRGRFVQRNRVIAALSRGTVVVEAALRSGSLITARRAAGLGRHLMAVPGPVTSGLSAGAHRLIRQEATLVGGADEVIELVGDMGEVADTEAGPVVPRDLLGETAGRVLDALPASGAVTVAEVARGACMAADTALARLLELGSLGFVEHVGDRWQLRHCHGRHALPSVSHVGAGA</sequence>
<dbReference type="Pfam" id="PF02481">
    <property type="entry name" value="DNA_processg_A"/>
    <property type="match status" value="1"/>
</dbReference>
<protein>
    <submittedName>
        <fullName evidence="3">Dna polymerase sliding clamp subunit</fullName>
    </submittedName>
</protein>
<dbReference type="PANTHER" id="PTHR43022:SF1">
    <property type="entry name" value="PROTEIN SMF"/>
    <property type="match status" value="1"/>
</dbReference>
<dbReference type="STRING" id="408015.SXIM_44190"/>
<dbReference type="PANTHER" id="PTHR43022">
    <property type="entry name" value="PROTEIN SMF"/>
    <property type="match status" value="1"/>
</dbReference>
<dbReference type="PATRIC" id="fig|408015.6.peg.4472"/>
<organism evidence="3 4">
    <name type="scientific">Streptomyces xiamenensis</name>
    <dbReference type="NCBI Taxonomy" id="408015"/>
    <lineage>
        <taxon>Bacteria</taxon>
        <taxon>Bacillati</taxon>
        <taxon>Actinomycetota</taxon>
        <taxon>Actinomycetes</taxon>
        <taxon>Kitasatosporales</taxon>
        <taxon>Streptomycetaceae</taxon>
        <taxon>Streptomyces</taxon>
    </lineage>
</organism>
<proteinExistence type="inferred from homology"/>
<dbReference type="InterPro" id="IPR057666">
    <property type="entry name" value="DrpA_SLOG"/>
</dbReference>
<evidence type="ECO:0000259" key="2">
    <source>
        <dbReference type="Pfam" id="PF02481"/>
    </source>
</evidence>